<dbReference type="GO" id="GO:0016491">
    <property type="term" value="F:oxidoreductase activity"/>
    <property type="evidence" value="ECO:0007669"/>
    <property type="project" value="UniProtKB-KW"/>
</dbReference>
<keyword evidence="10" id="KW-1185">Reference proteome</keyword>
<evidence type="ECO:0000259" key="6">
    <source>
        <dbReference type="Pfam" id="PF02770"/>
    </source>
</evidence>
<dbReference type="SUPFAM" id="SSF56645">
    <property type="entry name" value="Acyl-CoA dehydrogenase NM domain-like"/>
    <property type="match status" value="1"/>
</dbReference>
<dbReference type="EMBL" id="JBHRTI010000003">
    <property type="protein sequence ID" value="MFC3146986.1"/>
    <property type="molecule type" value="Genomic_DNA"/>
</dbReference>
<dbReference type="InterPro" id="IPR006091">
    <property type="entry name" value="Acyl-CoA_Oxase/DH_mid-dom"/>
</dbReference>
<dbReference type="Gene3D" id="1.10.540.10">
    <property type="entry name" value="Acyl-CoA dehydrogenase/oxidase, N-terminal domain"/>
    <property type="match status" value="1"/>
</dbReference>
<organism evidence="9 10">
    <name type="scientific">Piscinibacterium candidicorallinum</name>
    <dbReference type="NCBI Taxonomy" id="1793872"/>
    <lineage>
        <taxon>Bacteria</taxon>
        <taxon>Pseudomonadati</taxon>
        <taxon>Pseudomonadota</taxon>
        <taxon>Betaproteobacteria</taxon>
        <taxon>Burkholderiales</taxon>
        <taxon>Piscinibacterium</taxon>
    </lineage>
</organism>
<dbReference type="InterPro" id="IPR025878">
    <property type="entry name" value="Acyl-CoA_dh-like_C_dom"/>
</dbReference>
<evidence type="ECO:0000256" key="2">
    <source>
        <dbReference type="ARBA" id="ARBA00009347"/>
    </source>
</evidence>
<dbReference type="Gene3D" id="1.20.140.10">
    <property type="entry name" value="Butyryl-CoA Dehydrogenase, subunit A, domain 3"/>
    <property type="match status" value="1"/>
</dbReference>
<evidence type="ECO:0000256" key="1">
    <source>
        <dbReference type="ARBA" id="ARBA00001974"/>
    </source>
</evidence>
<dbReference type="Pfam" id="PF02770">
    <property type="entry name" value="Acyl-CoA_dh_M"/>
    <property type="match status" value="1"/>
</dbReference>
<dbReference type="InterPro" id="IPR052166">
    <property type="entry name" value="Diverse_Acyl-CoA_DH"/>
</dbReference>
<evidence type="ECO:0000313" key="9">
    <source>
        <dbReference type="EMBL" id="MFC3146986.1"/>
    </source>
</evidence>
<dbReference type="Pfam" id="PF12806">
    <property type="entry name" value="Acyl-CoA_dh_C"/>
    <property type="match status" value="1"/>
</dbReference>
<evidence type="ECO:0000256" key="3">
    <source>
        <dbReference type="ARBA" id="ARBA00022630"/>
    </source>
</evidence>
<dbReference type="InterPro" id="IPR046373">
    <property type="entry name" value="Acyl-CoA_Oxase/DH_mid-dom_sf"/>
</dbReference>
<dbReference type="Pfam" id="PF02771">
    <property type="entry name" value="Acyl-CoA_dh_N"/>
    <property type="match status" value="1"/>
</dbReference>
<evidence type="ECO:0000259" key="7">
    <source>
        <dbReference type="Pfam" id="PF02771"/>
    </source>
</evidence>
<evidence type="ECO:0000259" key="5">
    <source>
        <dbReference type="Pfam" id="PF00441"/>
    </source>
</evidence>
<name>A0ABV7H349_9BURK</name>
<proteinExistence type="inferred from homology"/>
<feature type="domain" description="Acyl-CoA dehydrogenase/oxidase N-terminal" evidence="7">
    <location>
        <begin position="34"/>
        <end position="151"/>
    </location>
</feature>
<accession>A0ABV7H349</accession>
<evidence type="ECO:0000313" key="10">
    <source>
        <dbReference type="Proteomes" id="UP001595556"/>
    </source>
</evidence>
<dbReference type="InterPro" id="IPR009100">
    <property type="entry name" value="AcylCoA_DH/oxidase_NM_dom_sf"/>
</dbReference>
<dbReference type="InterPro" id="IPR013786">
    <property type="entry name" value="AcylCoA_DH/ox_N"/>
</dbReference>
<feature type="domain" description="Acyl-CoA oxidase/dehydrogenase middle" evidence="6">
    <location>
        <begin position="158"/>
        <end position="240"/>
    </location>
</feature>
<dbReference type="InterPro" id="IPR037069">
    <property type="entry name" value="AcylCoA_DH/ox_N_sf"/>
</dbReference>
<protein>
    <submittedName>
        <fullName evidence="9">Acyl-CoA dehydrogenase</fullName>
        <ecNumber evidence="9">1.3.8.-</ecNumber>
    </submittedName>
</protein>
<dbReference type="PANTHER" id="PTHR42803">
    <property type="entry name" value="ACYL-COA DEHYDROGENASE"/>
    <property type="match status" value="1"/>
</dbReference>
<reference evidence="10" key="1">
    <citation type="journal article" date="2019" name="Int. J. Syst. Evol. Microbiol.">
        <title>The Global Catalogue of Microorganisms (GCM) 10K type strain sequencing project: providing services to taxonomists for standard genome sequencing and annotation.</title>
        <authorList>
            <consortium name="The Broad Institute Genomics Platform"/>
            <consortium name="The Broad Institute Genome Sequencing Center for Infectious Disease"/>
            <person name="Wu L."/>
            <person name="Ma J."/>
        </authorList>
    </citation>
    <scope>NUCLEOTIDE SEQUENCE [LARGE SCALE GENOMIC DNA]</scope>
    <source>
        <strain evidence="10">KCTC 52168</strain>
    </source>
</reference>
<feature type="domain" description="Acyl-CoA dehydrogenase/oxidase C-terminal" evidence="5">
    <location>
        <begin position="307"/>
        <end position="475"/>
    </location>
</feature>
<dbReference type="PANTHER" id="PTHR42803:SF3">
    <property type="entry name" value="ACYL-COA DEHYDROGENASE-RELATED"/>
    <property type="match status" value="1"/>
</dbReference>
<evidence type="ECO:0000259" key="8">
    <source>
        <dbReference type="Pfam" id="PF12806"/>
    </source>
</evidence>
<dbReference type="Gene3D" id="2.40.110.10">
    <property type="entry name" value="Butyryl-CoA Dehydrogenase, subunit A, domain 2"/>
    <property type="match status" value="1"/>
</dbReference>
<dbReference type="EC" id="1.3.8.-" evidence="9"/>
<evidence type="ECO:0000256" key="4">
    <source>
        <dbReference type="ARBA" id="ARBA00022827"/>
    </source>
</evidence>
<keyword evidence="9" id="KW-0560">Oxidoreductase</keyword>
<keyword evidence="4" id="KW-0274">FAD</keyword>
<dbReference type="InterPro" id="IPR009075">
    <property type="entry name" value="AcylCo_DH/oxidase_C"/>
</dbReference>
<dbReference type="RefSeq" id="WP_377301648.1">
    <property type="nucleotide sequence ID" value="NZ_CP180191.1"/>
</dbReference>
<dbReference type="InterPro" id="IPR036250">
    <property type="entry name" value="AcylCo_DH-like_C"/>
</dbReference>
<comment type="cofactor">
    <cofactor evidence="1">
        <name>FAD</name>
        <dbReference type="ChEBI" id="CHEBI:57692"/>
    </cofactor>
</comment>
<sequence>MSLSYELYFLLSHWLSAEALTQRPRYSDHSAETFQAALDLAERLAREHFAPHNRKADENEPRFDGERVHLIPEVKAALDAFIASGLIAAEHDYEFGGMQLPQVVAKACMAHVMAANVATAGYPFLTIGNANLLLAYGSPAQIDAFVRPELAGRFFGTMCLSEPQAGSSLSDISTRAEFEGDSPLGPQYRLRGNKMWISGGDHELTENIVHLVLAKIPGPDGKLIPGTKGISLFAVPKRLVSVAGQGDSAHVTVGERNDVVLAGLNHKMGYRGTVNTLLNFGEGKFKPVGASAEAKAGAIGYLVGEPGRGLNAMFHMMNEARIGVGLGATMLGWAGYAASLEYARGRPQGRPMTAAGKDPASPQIPIIQHADVKRMLLAQKAYAEGALALNLFCARLVDEEKTGETEQARKDATLLLDILTPIAKSWPSQWCLEANALAIQVHGGYGYTRDYPVEQYYRDNRLNPIHEGTHGIQGLDLLGRKVVMAEGAAFKLLGERVKATIGRAVQSKSADTRRWAQMLGERVMRLAAVTQTLWGAGDPQKTLANATAYLEAFGHLVMAWIWLDLSLAASAAWDESRSDFLHGKWQACRYFYVYELPKVDAQLALLESLDTTTLDMQDAWF</sequence>
<dbReference type="Pfam" id="PF00441">
    <property type="entry name" value="Acyl-CoA_dh_1"/>
    <property type="match status" value="1"/>
</dbReference>
<comment type="caution">
    <text evidence="9">The sequence shown here is derived from an EMBL/GenBank/DDBJ whole genome shotgun (WGS) entry which is preliminary data.</text>
</comment>
<keyword evidence="3" id="KW-0285">Flavoprotein</keyword>
<gene>
    <name evidence="9" type="ORF">ACFOEN_04930</name>
</gene>
<dbReference type="Proteomes" id="UP001595556">
    <property type="component" value="Unassembled WGS sequence"/>
</dbReference>
<comment type="similarity">
    <text evidence="2">Belongs to the acyl-CoA dehydrogenase family.</text>
</comment>
<dbReference type="SUPFAM" id="SSF47203">
    <property type="entry name" value="Acyl-CoA dehydrogenase C-terminal domain-like"/>
    <property type="match status" value="1"/>
</dbReference>
<feature type="domain" description="Acetyl-CoA dehydrogenase-like C-terminal" evidence="8">
    <location>
        <begin position="495"/>
        <end position="617"/>
    </location>
</feature>